<dbReference type="Gene3D" id="3.10.290.30">
    <property type="entry name" value="MM3350-like"/>
    <property type="match status" value="1"/>
</dbReference>
<evidence type="ECO:0000313" key="2">
    <source>
        <dbReference type="EMBL" id="TXK46796.1"/>
    </source>
</evidence>
<reference evidence="2 3" key="1">
    <citation type="submission" date="2019-08" db="EMBL/GenBank/DDBJ databases">
        <authorList>
            <person name="Shi S."/>
        </authorList>
    </citation>
    <scope>NUCLEOTIDE SEQUENCE [LARGE SCALE GENOMIC DNA]</scope>
    <source>
        <strain evidence="2 3">GY10130</strain>
    </source>
</reference>
<dbReference type="RefSeq" id="WP_147921651.1">
    <property type="nucleotide sequence ID" value="NZ_VRTY01000032.1"/>
</dbReference>
<feature type="domain" description="Plasmid pRiA4b Orf3-like" evidence="1">
    <location>
        <begin position="305"/>
        <end position="428"/>
    </location>
</feature>
<dbReference type="AlphaFoldDB" id="A0A5C8K652"/>
<dbReference type="Pfam" id="PF07929">
    <property type="entry name" value="PRiA4_ORF3"/>
    <property type="match status" value="1"/>
</dbReference>
<dbReference type="EMBL" id="VRTY01000032">
    <property type="protein sequence ID" value="TXK46796.1"/>
    <property type="molecule type" value="Genomic_DNA"/>
</dbReference>
<keyword evidence="3" id="KW-1185">Reference proteome</keyword>
<sequence length="436" mass="50716">MKKLTISSLPVIDDFELFLTFLKAKTKVPLTAGNNHLKRTDLARLNQEMHFKAFWAHDKSMQPKYPLLHFFYHVVIQTDLARLYHEKQAASLQLNHAVLEQYEQLTRSEKYFFLLETAWCHLDYEAMEGSRSFHYFGVIMHLFELLNKLEPGQQLLIKDQKIVIPEQKNTRPLWVSNQHMYYVFWFLNLYDLEPGAAFTTAPDSYTFPFSSFGATATGKELIPVLLEKRPFELWNDLNGDELSFNFEPVFLLGDQEEEGDKDEQEEEQRPEEPFLVAFKALVAPGELEQSLLQRSAEKEASKNGVYRIKVSLSKQLYRTILIGASATFEELHLAIQDAYNFDNDHLYAFFLDGKRWSRNAINDPYSEQPPYADEVTLSKAGLYEGKRLLYLFDFGDEWQFALQVLLLDTSLPEPKKAIVVEAKGDAPEQYWSEEEE</sequence>
<proteinExistence type="predicted"/>
<dbReference type="InterPro" id="IPR024047">
    <property type="entry name" value="MM3350-like_sf"/>
</dbReference>
<gene>
    <name evidence="2" type="ORF">FVR03_10225</name>
</gene>
<dbReference type="SUPFAM" id="SSF159941">
    <property type="entry name" value="MM3350-like"/>
    <property type="match status" value="1"/>
</dbReference>
<evidence type="ECO:0000259" key="1">
    <source>
        <dbReference type="Pfam" id="PF07929"/>
    </source>
</evidence>
<evidence type="ECO:0000313" key="3">
    <source>
        <dbReference type="Proteomes" id="UP000321926"/>
    </source>
</evidence>
<comment type="caution">
    <text evidence="2">The sequence shown here is derived from an EMBL/GenBank/DDBJ whole genome shotgun (WGS) entry which is preliminary data.</text>
</comment>
<name>A0A5C8K652_9BACT</name>
<dbReference type="Proteomes" id="UP000321926">
    <property type="component" value="Unassembled WGS sequence"/>
</dbReference>
<accession>A0A5C8K652</accession>
<organism evidence="2 3">
    <name type="scientific">Pontibacter qinzhouensis</name>
    <dbReference type="NCBI Taxonomy" id="2603253"/>
    <lineage>
        <taxon>Bacteria</taxon>
        <taxon>Pseudomonadati</taxon>
        <taxon>Bacteroidota</taxon>
        <taxon>Cytophagia</taxon>
        <taxon>Cytophagales</taxon>
        <taxon>Hymenobacteraceae</taxon>
        <taxon>Pontibacter</taxon>
    </lineage>
</organism>
<dbReference type="OrthoDB" id="9801392at2"/>
<dbReference type="InterPro" id="IPR012912">
    <property type="entry name" value="Plasmid_pRiA4b_Orf3-like"/>
</dbReference>
<protein>
    <submittedName>
        <fullName evidence="2">Plasmid pRiA4b ORF-3 family protein</fullName>
    </submittedName>
</protein>